<reference evidence="9" key="1">
    <citation type="submission" date="2016-11" db="EMBL/GenBank/DDBJ databases">
        <authorList>
            <person name="Varghese N."/>
            <person name="Submissions S."/>
        </authorList>
    </citation>
    <scope>NUCLEOTIDE SEQUENCE [LARGE SCALE GENOMIC DNA]</scope>
    <source>
        <strain evidence="9">DSM 27370</strain>
    </source>
</reference>
<dbReference type="InterPro" id="IPR008979">
    <property type="entry name" value="Galactose-bd-like_sf"/>
</dbReference>
<dbReference type="InterPro" id="IPR013783">
    <property type="entry name" value="Ig-like_fold"/>
</dbReference>
<evidence type="ECO:0000259" key="5">
    <source>
        <dbReference type="Pfam" id="PF02836"/>
    </source>
</evidence>
<feature type="domain" description="Exo-beta-D-glucosaminidase Ig-fold" evidence="6">
    <location>
        <begin position="770"/>
        <end position="874"/>
    </location>
</feature>
<dbReference type="SUPFAM" id="SSF49303">
    <property type="entry name" value="beta-Galactosidase/glucuronidase domain"/>
    <property type="match status" value="3"/>
</dbReference>
<keyword evidence="9" id="KW-1185">Reference proteome</keyword>
<feature type="domain" description="Beta-mannosidase-like galactose-binding" evidence="7">
    <location>
        <begin position="53"/>
        <end position="213"/>
    </location>
</feature>
<dbReference type="InterPro" id="IPR006102">
    <property type="entry name" value="Ig-like_GH2"/>
</dbReference>
<dbReference type="InterPro" id="IPR017853">
    <property type="entry name" value="GH"/>
</dbReference>
<evidence type="ECO:0000256" key="2">
    <source>
        <dbReference type="ARBA" id="ARBA00022801"/>
    </source>
</evidence>
<dbReference type="InterPro" id="IPR036156">
    <property type="entry name" value="Beta-gal/glucu_dom_sf"/>
</dbReference>
<sequence length="876" mass="100758">MRKHIVLILICLVTAGWLPAQNRYELNSGWKCHPLSQTKDRGENISNPSYSISKWKNAVVPGTVLTSLLANKEIPDPFYGMNNEKIPDIYDTGRDYYTYWFVKDFQENTPVNGEQIWLTFRGINYSCEIYLNGQKVNKEKYEGMFLRKTFNITGLLSKNGKNRLAVIVYPPDPVGKPNGGQGGDGRIAKNVSHQYVAGWDWIQPIRDRNTGIWDKVYIEKTGLVNLKNPHVITLVPGKRIPGDKQDEAVLKVSAELQNAGNAKISGTLKYEINGDIVTQKVSVDANSEIEVSMPDYTIKNPKLWWPSGYGNQDLYKIKIEFVDESNQKTQDFEIVQFGVREIQTEWNSHTRSKEIYVNGQRIFIKGGNWIISDAMLRFSNERYDAEIRYHRDMNLNLIRIWGGALTERPEFYEACNKYGMLVIQDFWFSGDCNGRWLDPLKAEDQWTRRKYPDNHGLVLESAIDMIKMIRNHASLAMWCGGNEIKPPVDILLPLRDTILPKLDGTRWFIDYSNSDEWSYNFLGGNGDGPYTIQPIESFWEKQTWPFNSEVGSVGVGDYESLLRFIPKENLIAPRYNPDAKFKEDVDPVWTYHTYSGVGYENHILPYGEPTDIKDFAMKAQLVNYNQYRALIEGFSSHMWEWYTGTIIWKTQNPWTSMRGQMYDYYLDPNACLFGLRKGSEMIHIMCNPVTKQTMVVNNSFEPLNDMMLVAKHYDYAGNETLLTQEVLYMEASHSKKIIPLQKQLEEKLKEDGGFLYLQLLDRNQKLVSDNFYWYPNAKGEYTGLNKMNKTEIKVTSRIAASGKMEISITNAEKGPVAFFNRIAIVDSKTGERILPAFYSDNYISVVPGETKNITVEYTPQPDVTPKVVVLGWNTEK</sequence>
<comment type="similarity">
    <text evidence="1">Belongs to the glycosyl hydrolase 2 family.</text>
</comment>
<evidence type="ECO:0000259" key="6">
    <source>
        <dbReference type="Pfam" id="PF18368"/>
    </source>
</evidence>
<dbReference type="InterPro" id="IPR041351">
    <property type="entry name" value="Ig_GlcNase"/>
</dbReference>
<keyword evidence="3" id="KW-0326">Glycosidase</keyword>
<evidence type="ECO:0000259" key="4">
    <source>
        <dbReference type="Pfam" id="PF00703"/>
    </source>
</evidence>
<dbReference type="AlphaFoldDB" id="A0A1M4VUM3"/>
<protein>
    <submittedName>
        <fullName evidence="8">Beta-galactosidase/beta-glucuronidase</fullName>
    </submittedName>
</protein>
<dbReference type="Gene3D" id="2.60.40.10">
    <property type="entry name" value="Immunoglobulins"/>
    <property type="match status" value="2"/>
</dbReference>
<organism evidence="8 9">
    <name type="scientific">Dysgonomonas macrotermitis</name>
    <dbReference type="NCBI Taxonomy" id="1346286"/>
    <lineage>
        <taxon>Bacteria</taxon>
        <taxon>Pseudomonadati</taxon>
        <taxon>Bacteroidota</taxon>
        <taxon>Bacteroidia</taxon>
        <taxon>Bacteroidales</taxon>
        <taxon>Dysgonomonadaceae</taxon>
        <taxon>Dysgonomonas</taxon>
    </lineage>
</organism>
<dbReference type="Pfam" id="PF00703">
    <property type="entry name" value="Glyco_hydro_2"/>
    <property type="match status" value="1"/>
</dbReference>
<evidence type="ECO:0000256" key="3">
    <source>
        <dbReference type="ARBA" id="ARBA00023295"/>
    </source>
</evidence>
<dbReference type="PANTHER" id="PTHR43536:SF1">
    <property type="entry name" value="MANNOSYLGLYCOPROTEIN ENDO-BETA-MANNOSIDASE"/>
    <property type="match status" value="1"/>
</dbReference>
<evidence type="ECO:0000313" key="9">
    <source>
        <dbReference type="Proteomes" id="UP000184480"/>
    </source>
</evidence>
<dbReference type="InterPro" id="IPR043534">
    <property type="entry name" value="EBDG/EBM"/>
</dbReference>
<dbReference type="RefSeq" id="WP_062176855.1">
    <property type="nucleotide sequence ID" value="NZ_BBXL01000002.1"/>
</dbReference>
<dbReference type="Proteomes" id="UP000184480">
    <property type="component" value="Unassembled WGS sequence"/>
</dbReference>
<dbReference type="SUPFAM" id="SSF51445">
    <property type="entry name" value="(Trans)glycosidases"/>
    <property type="match status" value="1"/>
</dbReference>
<name>A0A1M4VUM3_9BACT</name>
<dbReference type="Gene3D" id="2.60.120.260">
    <property type="entry name" value="Galactose-binding domain-like"/>
    <property type="match status" value="1"/>
</dbReference>
<gene>
    <name evidence="8" type="ORF">SAMN05444362_10243</name>
</gene>
<dbReference type="OrthoDB" id="9801077at2"/>
<dbReference type="SUPFAM" id="SSF49785">
    <property type="entry name" value="Galactose-binding domain-like"/>
    <property type="match status" value="1"/>
</dbReference>
<dbReference type="InterPro" id="IPR054593">
    <property type="entry name" value="Beta-mannosidase-like_N2"/>
</dbReference>
<accession>A0A1M4VUM3</accession>
<dbReference type="Pfam" id="PF02836">
    <property type="entry name" value="Glyco_hydro_2_C"/>
    <property type="match status" value="1"/>
</dbReference>
<keyword evidence="2" id="KW-0378">Hydrolase</keyword>
<dbReference type="GO" id="GO:0004553">
    <property type="term" value="F:hydrolase activity, hydrolyzing O-glycosyl compounds"/>
    <property type="evidence" value="ECO:0007669"/>
    <property type="project" value="InterPro"/>
</dbReference>
<dbReference type="GO" id="GO:0005975">
    <property type="term" value="P:carbohydrate metabolic process"/>
    <property type="evidence" value="ECO:0007669"/>
    <property type="project" value="InterPro"/>
</dbReference>
<proteinExistence type="inferred from homology"/>
<evidence type="ECO:0000256" key="1">
    <source>
        <dbReference type="ARBA" id="ARBA00007401"/>
    </source>
</evidence>
<evidence type="ECO:0000313" key="8">
    <source>
        <dbReference type="EMBL" id="SHE72523.1"/>
    </source>
</evidence>
<dbReference type="Pfam" id="PF22666">
    <property type="entry name" value="Glyco_hydro_2_N2"/>
    <property type="match status" value="1"/>
</dbReference>
<feature type="domain" description="Glycoside hydrolase family 2 catalytic" evidence="5">
    <location>
        <begin position="351"/>
        <end position="486"/>
    </location>
</feature>
<dbReference type="Pfam" id="PF18368">
    <property type="entry name" value="Ig_GlcNase"/>
    <property type="match status" value="1"/>
</dbReference>
<dbReference type="STRING" id="1346286.SAMN05444362_10243"/>
<feature type="domain" description="Glycoside hydrolase family 2 immunoglobulin-like beta-sandwich" evidence="4">
    <location>
        <begin position="245"/>
        <end position="340"/>
    </location>
</feature>
<evidence type="ECO:0000259" key="7">
    <source>
        <dbReference type="Pfam" id="PF22666"/>
    </source>
</evidence>
<dbReference type="InterPro" id="IPR006103">
    <property type="entry name" value="Glyco_hydro_2_cat"/>
</dbReference>
<dbReference type="EMBL" id="FQUC01000002">
    <property type="protein sequence ID" value="SHE72523.1"/>
    <property type="molecule type" value="Genomic_DNA"/>
</dbReference>
<dbReference type="Gene3D" id="3.20.20.80">
    <property type="entry name" value="Glycosidases"/>
    <property type="match status" value="1"/>
</dbReference>
<dbReference type="PANTHER" id="PTHR43536">
    <property type="entry name" value="MANNOSYLGLYCOPROTEIN ENDO-BETA-MANNOSIDASE"/>
    <property type="match status" value="1"/>
</dbReference>